<evidence type="ECO:0000313" key="2">
    <source>
        <dbReference type="Proteomes" id="UP000006919"/>
    </source>
</evidence>
<dbReference type="RefSeq" id="WP_013497978.1">
    <property type="nucleotide sequence ID" value="NC_014833.1"/>
</dbReference>
<gene>
    <name evidence="1" type="ordered locus">Rumal_1293</name>
</gene>
<dbReference type="HOGENOM" id="CLU_2131693_0_0_9"/>
<dbReference type="KEGG" id="ral:Rumal_1293"/>
<dbReference type="EMBL" id="CP002403">
    <property type="protein sequence ID" value="ADU21808.1"/>
    <property type="molecule type" value="Genomic_DNA"/>
</dbReference>
<sequence>MFNPKDLPAGVDDLHEERGSGYETRDVLRLLSNMNAELKALEECWKLKSWNKSYSLPEPYRNTPLRAARVIGYNAAAVSKLVSELDYKIKQMRAKLNVERDRKNWNQEWYTAK</sequence>
<protein>
    <submittedName>
        <fullName evidence="1">Uncharacterized protein</fullName>
    </submittedName>
</protein>
<accession>E6UEN9</accession>
<reference evidence="1 2" key="1">
    <citation type="journal article" date="2011" name="J. Bacteriol.">
        <title>Complete genome of the cellulolytic ruminal bacterium Ruminococcus albus 7.</title>
        <authorList>
            <person name="Suen G."/>
            <person name="Stevenson D.M."/>
            <person name="Bruce D.C."/>
            <person name="Chertkov O."/>
            <person name="Copeland A."/>
            <person name="Cheng J.F."/>
            <person name="Detter C."/>
            <person name="Detter J.C."/>
            <person name="Goodwin L.A."/>
            <person name="Han C.S."/>
            <person name="Hauser L.J."/>
            <person name="Ivanova N.N."/>
            <person name="Kyrpides N.C."/>
            <person name="Land M.L."/>
            <person name="Lapidus A."/>
            <person name="Lucas S."/>
            <person name="Ovchinnikova G."/>
            <person name="Pitluck S."/>
            <person name="Tapia R."/>
            <person name="Woyke T."/>
            <person name="Boyum J."/>
            <person name="Mead D."/>
            <person name="Weimer P.J."/>
        </authorList>
    </citation>
    <scope>NUCLEOTIDE SEQUENCE [LARGE SCALE GENOMIC DNA]</scope>
    <source>
        <strain evidence="2">ATCC 27210 / DSM 20455 / JCM 14654 / NCDO 2250 / 7</strain>
    </source>
</reference>
<dbReference type="OrthoDB" id="9925674at2"/>
<proteinExistence type="predicted"/>
<dbReference type="AlphaFoldDB" id="E6UEN9"/>
<dbReference type="Proteomes" id="UP000006919">
    <property type="component" value="Chromosome"/>
</dbReference>
<name>E6UEN9_RUMA7</name>
<organism evidence="1 2">
    <name type="scientific">Ruminococcus albus (strain ATCC 27210 / DSM 20455 / JCM 14654 / NCDO 2250 / 7)</name>
    <dbReference type="NCBI Taxonomy" id="697329"/>
    <lineage>
        <taxon>Bacteria</taxon>
        <taxon>Bacillati</taxon>
        <taxon>Bacillota</taxon>
        <taxon>Clostridia</taxon>
        <taxon>Eubacteriales</taxon>
        <taxon>Oscillospiraceae</taxon>
        <taxon>Ruminococcus</taxon>
    </lineage>
</organism>
<evidence type="ECO:0000313" key="1">
    <source>
        <dbReference type="EMBL" id="ADU21808.1"/>
    </source>
</evidence>